<accession>A0A7K0D5F3</accession>
<dbReference type="GO" id="GO:0003756">
    <property type="term" value="F:protein disulfide isomerase activity"/>
    <property type="evidence" value="ECO:0007669"/>
    <property type="project" value="TreeGrafter"/>
</dbReference>
<dbReference type="AlphaFoldDB" id="A0A7K0D5F3"/>
<evidence type="ECO:0000256" key="1">
    <source>
        <dbReference type="ARBA" id="ARBA00006347"/>
    </source>
</evidence>
<dbReference type="Pfam" id="PF00085">
    <property type="entry name" value="Thioredoxin"/>
    <property type="match status" value="1"/>
</dbReference>
<evidence type="ECO:0000313" key="4">
    <source>
        <dbReference type="Proteomes" id="UP000438448"/>
    </source>
</evidence>
<dbReference type="Gene3D" id="3.40.30.10">
    <property type="entry name" value="Glutaredoxin"/>
    <property type="match status" value="1"/>
</dbReference>
<comment type="similarity">
    <text evidence="1">Belongs to the protein disulfide isomerase family.</text>
</comment>
<keyword evidence="4" id="KW-1185">Reference proteome</keyword>
<organism evidence="3 4">
    <name type="scientific">Nocardia macrotermitis</name>
    <dbReference type="NCBI Taxonomy" id="2585198"/>
    <lineage>
        <taxon>Bacteria</taxon>
        <taxon>Bacillati</taxon>
        <taxon>Actinomycetota</taxon>
        <taxon>Actinomycetes</taxon>
        <taxon>Mycobacteriales</taxon>
        <taxon>Nocardiaceae</taxon>
        <taxon>Nocardia</taxon>
    </lineage>
</organism>
<evidence type="ECO:0000259" key="2">
    <source>
        <dbReference type="PROSITE" id="PS51352"/>
    </source>
</evidence>
<dbReference type="PRINTS" id="PR00421">
    <property type="entry name" value="THIOREDOXIN"/>
</dbReference>
<dbReference type="EMBL" id="WEGK01000007">
    <property type="protein sequence ID" value="MQY20781.1"/>
    <property type="molecule type" value="Genomic_DNA"/>
</dbReference>
<dbReference type="OrthoDB" id="9790390at2"/>
<dbReference type="SUPFAM" id="SSF52833">
    <property type="entry name" value="Thioredoxin-like"/>
    <property type="match status" value="1"/>
</dbReference>
<dbReference type="PROSITE" id="PS00194">
    <property type="entry name" value="THIOREDOXIN_1"/>
    <property type="match status" value="1"/>
</dbReference>
<reference evidence="3 4" key="1">
    <citation type="submission" date="2019-10" db="EMBL/GenBank/DDBJ databases">
        <title>Nocardia macrotermitis sp. nov. and Nocardia aurantia sp. nov., isolated from the gut of fungus growing-termite Macrotermes natalensis.</title>
        <authorList>
            <person name="Benndorf R."/>
            <person name="Schwitalla J."/>
            <person name="Martin K."/>
            <person name="De Beer W."/>
            <person name="Kaster A.-K."/>
            <person name="Vollmers J."/>
            <person name="Poulsen M."/>
            <person name="Beemelmanns C."/>
        </authorList>
    </citation>
    <scope>NUCLEOTIDE SEQUENCE [LARGE SCALE GENOMIC DNA]</scope>
    <source>
        <strain evidence="3 4">RB20</strain>
    </source>
</reference>
<feature type="domain" description="Thioredoxin" evidence="2">
    <location>
        <begin position="1"/>
        <end position="105"/>
    </location>
</feature>
<proteinExistence type="inferred from homology"/>
<dbReference type="InterPro" id="IPR051063">
    <property type="entry name" value="PDI"/>
</dbReference>
<dbReference type="InterPro" id="IPR036249">
    <property type="entry name" value="Thioredoxin-like_sf"/>
</dbReference>
<dbReference type="CDD" id="cd02947">
    <property type="entry name" value="TRX_family"/>
    <property type="match status" value="1"/>
</dbReference>
<dbReference type="GO" id="GO:0006457">
    <property type="term" value="P:protein folding"/>
    <property type="evidence" value="ECO:0007669"/>
    <property type="project" value="TreeGrafter"/>
</dbReference>
<comment type="caution">
    <text evidence="3">The sequence shown here is derived from an EMBL/GenBank/DDBJ whole genome shotgun (WGS) entry which is preliminary data.</text>
</comment>
<dbReference type="RefSeq" id="WP_153411467.1">
    <property type="nucleotide sequence ID" value="NZ_WEGK01000007.1"/>
</dbReference>
<protein>
    <recommendedName>
        <fullName evidence="2">Thioredoxin domain-containing protein</fullName>
    </recommendedName>
</protein>
<evidence type="ECO:0000313" key="3">
    <source>
        <dbReference type="EMBL" id="MQY20781.1"/>
    </source>
</evidence>
<dbReference type="PANTHER" id="PTHR45672">
    <property type="entry name" value="PROTEIN DISULFIDE-ISOMERASE C17H9.14C-RELATED"/>
    <property type="match status" value="1"/>
</dbReference>
<sequence length="159" mass="17427">MPTQVLNEQNFQQVVSGGGIVLVDFWATWCGWCTRFAPVYEESARMHPDIVHATVDADAEQQLAAIAQVSSLPTLIAFRDGLPVYSEPGFKTSEQLENVVQEIMWLDMDEVRRELIKQNPELAQVPEMAQGNQAAAHGAGLAAGPLHYGWPGLRGAAVR</sequence>
<name>A0A7K0D5F3_9NOCA</name>
<dbReference type="InterPro" id="IPR013766">
    <property type="entry name" value="Thioredoxin_domain"/>
</dbReference>
<dbReference type="InterPro" id="IPR017937">
    <property type="entry name" value="Thioredoxin_CS"/>
</dbReference>
<dbReference type="Proteomes" id="UP000438448">
    <property type="component" value="Unassembled WGS sequence"/>
</dbReference>
<dbReference type="PROSITE" id="PS51352">
    <property type="entry name" value="THIOREDOXIN_2"/>
    <property type="match status" value="1"/>
</dbReference>
<gene>
    <name evidence="3" type="ORF">NRB20_38890</name>
</gene>